<dbReference type="GO" id="GO:0030288">
    <property type="term" value="C:outer membrane-bounded periplasmic space"/>
    <property type="evidence" value="ECO:0007669"/>
    <property type="project" value="TreeGrafter"/>
</dbReference>
<proteinExistence type="inferred from homology"/>
<dbReference type="InterPro" id="IPR036907">
    <property type="entry name" value="5'-Nucleotdase_C_sf"/>
</dbReference>
<keyword evidence="1 2" id="KW-0732">Signal</keyword>
<reference evidence="5 6" key="1">
    <citation type="submission" date="2015-09" db="EMBL/GenBank/DDBJ databases">
        <authorList>
            <consortium name="Pathogen Informatics"/>
        </authorList>
    </citation>
    <scope>NUCLEOTIDE SEQUENCE [LARGE SCALE GENOMIC DNA]</scope>
    <source>
        <strain evidence="5 6">2789STDY5834970</strain>
    </source>
</reference>
<dbReference type="Pfam" id="PF02872">
    <property type="entry name" value="5_nucleotid_C"/>
    <property type="match status" value="1"/>
</dbReference>
<evidence type="ECO:0000259" key="3">
    <source>
        <dbReference type="Pfam" id="PF00149"/>
    </source>
</evidence>
<organism evidence="5 6">
    <name type="scientific">Faecalibacterium prausnitzii</name>
    <dbReference type="NCBI Taxonomy" id="853"/>
    <lineage>
        <taxon>Bacteria</taxon>
        <taxon>Bacillati</taxon>
        <taxon>Bacillota</taxon>
        <taxon>Clostridia</taxon>
        <taxon>Eubacteriales</taxon>
        <taxon>Oscillospiraceae</taxon>
        <taxon>Faecalibacterium</taxon>
    </lineage>
</organism>
<feature type="signal peptide" evidence="2">
    <location>
        <begin position="1"/>
        <end position="32"/>
    </location>
</feature>
<dbReference type="InterPro" id="IPR029052">
    <property type="entry name" value="Metallo-depent_PP-like"/>
</dbReference>
<dbReference type="GO" id="GO:0009166">
    <property type="term" value="P:nucleotide catabolic process"/>
    <property type="evidence" value="ECO:0007669"/>
    <property type="project" value="InterPro"/>
</dbReference>
<dbReference type="PROSITE" id="PS00785">
    <property type="entry name" value="5_NUCLEOTIDASE_1"/>
    <property type="match status" value="1"/>
</dbReference>
<sequence length="603" mass="66519">MSQNKISRRSFLRGVGASATIAAASCMAPSAAACDIKSLWSMDLQILATSDTHGKFDPWDYAANKADASGSVAQQATAIKQCRTRNTLVVDAGDTIQANSAELFLNDDLHPMIAAMNAIGYDIWTTGNHEYNYGMDVLKKVMGQQKAKVLTGNVYAPDGTPLADGYTIIKKGTVKIGVIGMVTPNIIRWDAKNLEGWKVTNPVDESRKIIDKIKDQVDVLIGVMHMDTENEYGVYGSGVTDLANACPEFDVIVGGHGHRSIPNMMINNVLVVENKNAGATLSEIHVYLERQLDGKWKVVNRTSENLQIKEYEPDPELTALLAPYDTRAKEDAVTPIGELKGGDLAPENEIDCLPQAMVQDTALLDFINEVQMYYTGAQVSATALTSMTSQMRAGTIRKCDMASIYTYQNTLYKLQMTGEQLRRFMEWSAAFFKTWKPDEVTIAFDPSVRYYLYDAFEGVNYELDVSKEPGHRIKNLKWPNGKAVKDTDTFVVAVNNYRATTQLLTAADIFLPGEDLPKLLEIDVRGDVGGIRELLGEYIRTVKGGTIEPHVNNNWKIVGNNWKAADHQKAVQLLREGKLALNENADARTLPGKAITTAEIAKF</sequence>
<dbReference type="PROSITE" id="PS51318">
    <property type="entry name" value="TAT"/>
    <property type="match status" value="1"/>
</dbReference>
<dbReference type="SUPFAM" id="SSF56300">
    <property type="entry name" value="Metallo-dependent phosphatases"/>
    <property type="match status" value="1"/>
</dbReference>
<dbReference type="PANTHER" id="PTHR11575:SF6">
    <property type="entry name" value="2',3'-CYCLIC-NUCLEOTIDE 2'-PHOSPHODIESTERASE_3'-NUCLEOTIDASE"/>
    <property type="match status" value="1"/>
</dbReference>
<dbReference type="GO" id="GO:0016788">
    <property type="term" value="F:hydrolase activity, acting on ester bonds"/>
    <property type="evidence" value="ECO:0007669"/>
    <property type="project" value="InterPro"/>
</dbReference>
<dbReference type="InterPro" id="IPR006311">
    <property type="entry name" value="TAT_signal"/>
</dbReference>
<feature type="domain" description="5'-Nucleotidase C-terminal" evidence="4">
    <location>
        <begin position="357"/>
        <end position="500"/>
    </location>
</feature>
<dbReference type="GO" id="GO:0046872">
    <property type="term" value="F:metal ion binding"/>
    <property type="evidence" value="ECO:0007669"/>
    <property type="project" value="InterPro"/>
</dbReference>
<protein>
    <submittedName>
        <fullName evidence="5">Trifunctional nucleotide phosphoesterase protein YfkN</fullName>
    </submittedName>
</protein>
<name>A0A173V439_9FIRM</name>
<dbReference type="RefSeq" id="WP_242852990.1">
    <property type="nucleotide sequence ID" value="NZ_CYXN01000031.1"/>
</dbReference>
<dbReference type="SUPFAM" id="SSF55816">
    <property type="entry name" value="5'-nucleotidase (syn. UDP-sugar hydrolase), C-terminal domain"/>
    <property type="match status" value="1"/>
</dbReference>
<comment type="similarity">
    <text evidence="2">Belongs to the 5'-nucleotidase family.</text>
</comment>
<dbReference type="InterPro" id="IPR006146">
    <property type="entry name" value="5'-Nucleotdase_CS"/>
</dbReference>
<dbReference type="InterPro" id="IPR008334">
    <property type="entry name" value="5'-Nucleotdase_C"/>
</dbReference>
<keyword evidence="2" id="KW-0378">Hydrolase</keyword>
<dbReference type="AlphaFoldDB" id="A0A173V439"/>
<dbReference type="Pfam" id="PF00149">
    <property type="entry name" value="Metallophos"/>
    <property type="match status" value="1"/>
</dbReference>
<dbReference type="InterPro" id="IPR004843">
    <property type="entry name" value="Calcineurin-like_PHP"/>
</dbReference>
<dbReference type="InterPro" id="IPR006179">
    <property type="entry name" value="5_nucleotidase/apyrase"/>
</dbReference>
<dbReference type="Gene3D" id="3.90.780.10">
    <property type="entry name" value="5'-Nucleotidase, C-terminal domain"/>
    <property type="match status" value="1"/>
</dbReference>
<feature type="domain" description="Calcineurin-like phosphoesterase" evidence="3">
    <location>
        <begin position="45"/>
        <end position="259"/>
    </location>
</feature>
<evidence type="ECO:0000259" key="4">
    <source>
        <dbReference type="Pfam" id="PF02872"/>
    </source>
</evidence>
<feature type="chain" id="PRO_5007948240" evidence="2">
    <location>
        <begin position="33"/>
        <end position="603"/>
    </location>
</feature>
<keyword evidence="2" id="KW-0547">Nucleotide-binding</keyword>
<evidence type="ECO:0000313" key="5">
    <source>
        <dbReference type="EMBL" id="CUN21077.1"/>
    </source>
</evidence>
<gene>
    <name evidence="5" type="primary">yfkN_3</name>
    <name evidence="5" type="ORF">ERS852582_02486</name>
</gene>
<evidence type="ECO:0000256" key="1">
    <source>
        <dbReference type="ARBA" id="ARBA00022729"/>
    </source>
</evidence>
<dbReference type="Gene3D" id="3.60.21.10">
    <property type="match status" value="1"/>
</dbReference>
<dbReference type="GO" id="GO:0000166">
    <property type="term" value="F:nucleotide binding"/>
    <property type="evidence" value="ECO:0007669"/>
    <property type="project" value="UniProtKB-KW"/>
</dbReference>
<dbReference type="EMBL" id="CYXN01000031">
    <property type="protein sequence ID" value="CUN21077.1"/>
    <property type="molecule type" value="Genomic_DNA"/>
</dbReference>
<evidence type="ECO:0000313" key="6">
    <source>
        <dbReference type="Proteomes" id="UP000095649"/>
    </source>
</evidence>
<dbReference type="PROSITE" id="PS51257">
    <property type="entry name" value="PROKAR_LIPOPROTEIN"/>
    <property type="match status" value="1"/>
</dbReference>
<dbReference type="PRINTS" id="PR01607">
    <property type="entry name" value="APYRASEFAMLY"/>
</dbReference>
<dbReference type="Proteomes" id="UP000095649">
    <property type="component" value="Unassembled WGS sequence"/>
</dbReference>
<accession>A0A173V439</accession>
<evidence type="ECO:0000256" key="2">
    <source>
        <dbReference type="RuleBase" id="RU362119"/>
    </source>
</evidence>
<dbReference type="PANTHER" id="PTHR11575">
    <property type="entry name" value="5'-NUCLEOTIDASE-RELATED"/>
    <property type="match status" value="1"/>
</dbReference>